<evidence type="ECO:0000313" key="14">
    <source>
        <dbReference type="Proteomes" id="UP000594260"/>
    </source>
</evidence>
<keyword evidence="4" id="KW-0863">Zinc-finger</keyword>
<keyword evidence="3" id="KW-0479">Metal-binding</keyword>
<dbReference type="RefSeq" id="XP_022658855.1">
    <property type="nucleotide sequence ID" value="XM_022803120.1"/>
</dbReference>
<feature type="domain" description="SANT" evidence="12">
    <location>
        <begin position="313"/>
        <end position="365"/>
    </location>
</feature>
<feature type="region of interest" description="Disordered" evidence="10">
    <location>
        <begin position="96"/>
        <end position="190"/>
    </location>
</feature>
<keyword evidence="7" id="KW-0238">DNA-binding</keyword>
<sequence length="464" mass="50749">MAIIPAKIQGKPPAETNNGNDSDGDFEPTAEMMVDDFDDERTMAEEEALEMEGGEDEDELELLRNEQDMPIDKLKEMFGYRGDQVPLQHPVVAAQADGIMGSADVSSSGEETDNDEADVDGESKDTSKDHADGIGGGLEKDSKEGLKDPLVKDKKDASGTHKLLTRASRTAQLLRAGSRETTDDEEDEEFHREQYWRKTIQVGSSYQADIPESLASYDDTLPYENEDTIQWEPGKLDDQTIVDFYDKWNSSANNGGMNGGDPETLPMGGHVRDDERALWLLRQCGFSVDEALRRQKLAGAQGGAGGGFANGDAEMTPWSEEECRAFEAGLRLHGKDFVAIRANKISTRSIKELVNFYYLWKKTERHDVFTSRTRLEKKKYALHPGTTDYMDKFLDEQEALVSRSSSPGEGKMVVAGGKTEAGVAVTAGNVGASSASANNNTIPNTPAVPSPTQPIPTPSQQPVT</sequence>
<dbReference type="SMART" id="SM01189">
    <property type="entry name" value="ELM2"/>
    <property type="match status" value="1"/>
</dbReference>
<evidence type="ECO:0000259" key="12">
    <source>
        <dbReference type="PROSITE" id="PS51293"/>
    </source>
</evidence>
<feature type="domain" description="ELM2" evidence="11">
    <location>
        <begin position="198"/>
        <end position="299"/>
    </location>
</feature>
<dbReference type="InterPro" id="IPR040138">
    <property type="entry name" value="MIER/MTA"/>
</dbReference>
<dbReference type="PROSITE" id="PS51293">
    <property type="entry name" value="SANT"/>
    <property type="match status" value="1"/>
</dbReference>
<dbReference type="FunCoup" id="A0A7M7JY44">
    <property type="interactions" value="940"/>
</dbReference>
<dbReference type="CDD" id="cd11661">
    <property type="entry name" value="SANT_MTA3_like"/>
    <property type="match status" value="1"/>
</dbReference>
<evidence type="ECO:0000256" key="10">
    <source>
        <dbReference type="SAM" id="MobiDB-lite"/>
    </source>
</evidence>
<reference evidence="13" key="1">
    <citation type="submission" date="2021-01" db="UniProtKB">
        <authorList>
            <consortium name="EnsemblMetazoa"/>
        </authorList>
    </citation>
    <scope>IDENTIFICATION</scope>
</reference>
<organism evidence="13 14">
    <name type="scientific">Varroa destructor</name>
    <name type="common">Honeybee mite</name>
    <dbReference type="NCBI Taxonomy" id="109461"/>
    <lineage>
        <taxon>Eukaryota</taxon>
        <taxon>Metazoa</taxon>
        <taxon>Ecdysozoa</taxon>
        <taxon>Arthropoda</taxon>
        <taxon>Chelicerata</taxon>
        <taxon>Arachnida</taxon>
        <taxon>Acari</taxon>
        <taxon>Parasitiformes</taxon>
        <taxon>Mesostigmata</taxon>
        <taxon>Gamasina</taxon>
        <taxon>Dermanyssoidea</taxon>
        <taxon>Varroidae</taxon>
        <taxon>Varroa</taxon>
    </lineage>
</organism>
<keyword evidence="2" id="KW-0678">Repressor</keyword>
<dbReference type="SMART" id="SM00717">
    <property type="entry name" value="SANT"/>
    <property type="match status" value="1"/>
</dbReference>
<dbReference type="OrthoDB" id="5916873at2759"/>
<dbReference type="PANTHER" id="PTHR10865:SF28">
    <property type="entry name" value="ELM2 DOMAIN-CONTAINING PROTEIN"/>
    <property type="match status" value="1"/>
</dbReference>
<dbReference type="InterPro" id="IPR045787">
    <property type="entry name" value="MIER1/3_C"/>
</dbReference>
<feature type="compositionally biased region" description="Low complexity" evidence="10">
    <location>
        <begin position="431"/>
        <end position="445"/>
    </location>
</feature>
<keyword evidence="14" id="KW-1185">Reference proteome</keyword>
<dbReference type="EnsemblMetazoa" id="XM_022803120">
    <property type="protein sequence ID" value="XP_022658855"/>
    <property type="gene ID" value="LOC111249354"/>
</dbReference>
<keyword evidence="9" id="KW-0539">Nucleus</keyword>
<evidence type="ECO:0000256" key="5">
    <source>
        <dbReference type="ARBA" id="ARBA00022833"/>
    </source>
</evidence>
<feature type="compositionally biased region" description="Acidic residues" evidence="10">
    <location>
        <begin position="110"/>
        <end position="120"/>
    </location>
</feature>
<dbReference type="InParanoid" id="A0A7M7JY44"/>
<evidence type="ECO:0000256" key="1">
    <source>
        <dbReference type="ARBA" id="ARBA00004123"/>
    </source>
</evidence>
<dbReference type="SUPFAM" id="SSF46689">
    <property type="entry name" value="Homeodomain-like"/>
    <property type="match status" value="1"/>
</dbReference>
<evidence type="ECO:0000256" key="3">
    <source>
        <dbReference type="ARBA" id="ARBA00022723"/>
    </source>
</evidence>
<evidence type="ECO:0000256" key="7">
    <source>
        <dbReference type="ARBA" id="ARBA00023125"/>
    </source>
</evidence>
<evidence type="ECO:0000313" key="13">
    <source>
        <dbReference type="EnsemblMetazoa" id="XP_022658855"/>
    </source>
</evidence>
<evidence type="ECO:0000256" key="2">
    <source>
        <dbReference type="ARBA" id="ARBA00022491"/>
    </source>
</evidence>
<dbReference type="PROSITE" id="PS51156">
    <property type="entry name" value="ELM2"/>
    <property type="match status" value="1"/>
</dbReference>
<feature type="compositionally biased region" description="Acidic residues" evidence="10">
    <location>
        <begin position="22"/>
        <end position="31"/>
    </location>
</feature>
<evidence type="ECO:0000256" key="8">
    <source>
        <dbReference type="ARBA" id="ARBA00023163"/>
    </source>
</evidence>
<evidence type="ECO:0000256" key="4">
    <source>
        <dbReference type="ARBA" id="ARBA00022771"/>
    </source>
</evidence>
<dbReference type="GO" id="GO:0003677">
    <property type="term" value="F:DNA binding"/>
    <property type="evidence" value="ECO:0007669"/>
    <property type="project" value="UniProtKB-KW"/>
</dbReference>
<feature type="compositionally biased region" description="Basic and acidic residues" evidence="10">
    <location>
        <begin position="121"/>
        <end position="159"/>
    </location>
</feature>
<dbReference type="Proteomes" id="UP000594260">
    <property type="component" value="Unplaced"/>
</dbReference>
<evidence type="ECO:0000259" key="11">
    <source>
        <dbReference type="PROSITE" id="PS51156"/>
    </source>
</evidence>
<dbReference type="GeneID" id="111249354"/>
<dbReference type="InterPro" id="IPR001005">
    <property type="entry name" value="SANT/Myb"/>
</dbReference>
<dbReference type="Gene3D" id="1.10.10.60">
    <property type="entry name" value="Homeodomain-like"/>
    <property type="match status" value="1"/>
</dbReference>
<protein>
    <recommendedName>
        <fullName evidence="15">Mesoderm induction early response protein 1</fullName>
    </recommendedName>
</protein>
<name>A0A7M7JY44_VARDE</name>
<dbReference type="Pfam" id="PF00249">
    <property type="entry name" value="Myb_DNA-binding"/>
    <property type="match status" value="1"/>
</dbReference>
<dbReference type="GO" id="GO:0003714">
    <property type="term" value="F:transcription corepressor activity"/>
    <property type="evidence" value="ECO:0007669"/>
    <property type="project" value="TreeGrafter"/>
</dbReference>
<feature type="region of interest" description="Disordered" evidence="10">
    <location>
        <begin position="1"/>
        <end position="31"/>
    </location>
</feature>
<dbReference type="GO" id="GO:0008270">
    <property type="term" value="F:zinc ion binding"/>
    <property type="evidence" value="ECO:0007669"/>
    <property type="project" value="UniProtKB-KW"/>
</dbReference>
<proteinExistence type="predicted"/>
<evidence type="ECO:0000256" key="9">
    <source>
        <dbReference type="ARBA" id="ARBA00023242"/>
    </source>
</evidence>
<dbReference type="GO" id="GO:0000122">
    <property type="term" value="P:negative regulation of transcription by RNA polymerase II"/>
    <property type="evidence" value="ECO:0007669"/>
    <property type="project" value="TreeGrafter"/>
</dbReference>
<accession>A0A7M7JY44</accession>
<dbReference type="OMA" id="PRRCKYL"/>
<dbReference type="InterPro" id="IPR009057">
    <property type="entry name" value="Homeodomain-like_sf"/>
</dbReference>
<keyword evidence="6" id="KW-0805">Transcription regulation</keyword>
<dbReference type="FunFam" id="1.10.10.60:FF:000012">
    <property type="entry name" value="Metastasis-associated 1 family, member 3"/>
    <property type="match status" value="1"/>
</dbReference>
<dbReference type="Pfam" id="PF19426">
    <property type="entry name" value="MIER1_3_C"/>
    <property type="match status" value="1"/>
</dbReference>
<dbReference type="AlphaFoldDB" id="A0A7M7JY44"/>
<dbReference type="KEGG" id="vde:111249354"/>
<dbReference type="Pfam" id="PF01448">
    <property type="entry name" value="ELM2"/>
    <property type="match status" value="1"/>
</dbReference>
<evidence type="ECO:0008006" key="15">
    <source>
        <dbReference type="Google" id="ProtNLM"/>
    </source>
</evidence>
<feature type="region of interest" description="Disordered" evidence="10">
    <location>
        <begin position="431"/>
        <end position="464"/>
    </location>
</feature>
<dbReference type="GO" id="GO:0042826">
    <property type="term" value="F:histone deacetylase binding"/>
    <property type="evidence" value="ECO:0007669"/>
    <property type="project" value="TreeGrafter"/>
</dbReference>
<comment type="subcellular location">
    <subcellularLocation>
        <location evidence="1">Nucleus</location>
    </subcellularLocation>
</comment>
<evidence type="ECO:0000256" key="6">
    <source>
        <dbReference type="ARBA" id="ARBA00023015"/>
    </source>
</evidence>
<feature type="compositionally biased region" description="Pro residues" evidence="10">
    <location>
        <begin position="446"/>
        <end position="464"/>
    </location>
</feature>
<dbReference type="PANTHER" id="PTHR10865">
    <property type="entry name" value="METASTASIS-ASSOCIATED PROTEIN AND MESODERM INDUCTION EARLY RESPONSE PROTEIN"/>
    <property type="match status" value="1"/>
</dbReference>
<dbReference type="Gene3D" id="4.10.1240.50">
    <property type="match status" value="1"/>
</dbReference>
<keyword evidence="8" id="KW-0804">Transcription</keyword>
<dbReference type="InterPro" id="IPR017884">
    <property type="entry name" value="SANT_dom"/>
</dbReference>
<keyword evidence="5" id="KW-0862">Zinc</keyword>
<dbReference type="InterPro" id="IPR000949">
    <property type="entry name" value="ELM2_dom"/>
</dbReference>
<dbReference type="GO" id="GO:0005654">
    <property type="term" value="C:nucleoplasm"/>
    <property type="evidence" value="ECO:0007669"/>
    <property type="project" value="TreeGrafter"/>
</dbReference>